<accession>A0AAV4UGR0</accession>
<gene>
    <name evidence="1" type="ORF">CDAR_267791</name>
</gene>
<evidence type="ECO:0000313" key="2">
    <source>
        <dbReference type="Proteomes" id="UP001054837"/>
    </source>
</evidence>
<proteinExistence type="predicted"/>
<protein>
    <submittedName>
        <fullName evidence="1">Uncharacterized protein</fullName>
    </submittedName>
</protein>
<sequence>MLGSNLSILQSAIQKTWNRFLSMDLLIDILVKGDHEQQATNDPNTVLYHYLLKGTVKRLQEDVFSLEETRNTQFLIPCESSHFHGRPNFHHTFTSHFHWMVLKKSSKWVVNPQIICRRGHGIPCKTV</sequence>
<dbReference type="Proteomes" id="UP001054837">
    <property type="component" value="Unassembled WGS sequence"/>
</dbReference>
<reference evidence="1 2" key="1">
    <citation type="submission" date="2021-06" db="EMBL/GenBank/DDBJ databases">
        <title>Caerostris darwini draft genome.</title>
        <authorList>
            <person name="Kono N."/>
            <person name="Arakawa K."/>
        </authorList>
    </citation>
    <scope>NUCLEOTIDE SEQUENCE [LARGE SCALE GENOMIC DNA]</scope>
</reference>
<dbReference type="AlphaFoldDB" id="A0AAV4UGR0"/>
<keyword evidence="2" id="KW-1185">Reference proteome</keyword>
<dbReference type="EMBL" id="BPLQ01011251">
    <property type="protein sequence ID" value="GIY56963.1"/>
    <property type="molecule type" value="Genomic_DNA"/>
</dbReference>
<evidence type="ECO:0000313" key="1">
    <source>
        <dbReference type="EMBL" id="GIY56963.1"/>
    </source>
</evidence>
<name>A0AAV4UGR0_9ARAC</name>
<organism evidence="1 2">
    <name type="scientific">Caerostris darwini</name>
    <dbReference type="NCBI Taxonomy" id="1538125"/>
    <lineage>
        <taxon>Eukaryota</taxon>
        <taxon>Metazoa</taxon>
        <taxon>Ecdysozoa</taxon>
        <taxon>Arthropoda</taxon>
        <taxon>Chelicerata</taxon>
        <taxon>Arachnida</taxon>
        <taxon>Araneae</taxon>
        <taxon>Araneomorphae</taxon>
        <taxon>Entelegynae</taxon>
        <taxon>Araneoidea</taxon>
        <taxon>Araneidae</taxon>
        <taxon>Caerostris</taxon>
    </lineage>
</organism>
<comment type="caution">
    <text evidence="1">The sequence shown here is derived from an EMBL/GenBank/DDBJ whole genome shotgun (WGS) entry which is preliminary data.</text>
</comment>